<reference evidence="2 3" key="1">
    <citation type="submission" date="2020-08" db="EMBL/GenBank/DDBJ databases">
        <title>Genome public.</title>
        <authorList>
            <person name="Liu C."/>
            <person name="Sun Q."/>
        </authorList>
    </citation>
    <scope>NUCLEOTIDE SEQUENCE [LARGE SCALE GENOMIC DNA]</scope>
    <source>
        <strain evidence="2 3">3_YM_SP_D4_24.mj</strain>
    </source>
</reference>
<gene>
    <name evidence="2" type="ORF">H8712_01105</name>
</gene>
<evidence type="ECO:0000259" key="1">
    <source>
        <dbReference type="Pfam" id="PF03703"/>
    </source>
</evidence>
<accession>A0ABR7P7G2</accession>
<dbReference type="EMBL" id="JACRTP010000001">
    <property type="protein sequence ID" value="MBC8627238.1"/>
    <property type="molecule type" value="Genomic_DNA"/>
</dbReference>
<feature type="domain" description="YdbS-like PH" evidence="1">
    <location>
        <begin position="16"/>
        <end position="93"/>
    </location>
</feature>
<name>A0ABR7P7G2_9FIRM</name>
<dbReference type="InterPro" id="IPR005182">
    <property type="entry name" value="YdbS-like_PH"/>
</dbReference>
<evidence type="ECO:0000313" key="3">
    <source>
        <dbReference type="Proteomes" id="UP000661649"/>
    </source>
</evidence>
<evidence type="ECO:0000313" key="2">
    <source>
        <dbReference type="EMBL" id="MBC8627238.1"/>
    </source>
</evidence>
<proteinExistence type="predicted"/>
<sequence length="128" mass="14964">MNYKEKKRSMFLGLPWTFTSYTITDEIITVDSGLLRKEENDCYLYKVIDVRLECTLMERIFGLGTVHCFTSDVTDPDLKLIHIKHAKEIKDYILRQSEQERLKRKTLNMQHLDGNPSLGEMADTDSCK</sequence>
<keyword evidence="3" id="KW-1185">Reference proteome</keyword>
<organism evidence="2 3">
    <name type="scientific">Blautia stercoris</name>
    <dbReference type="NCBI Taxonomy" id="871664"/>
    <lineage>
        <taxon>Bacteria</taxon>
        <taxon>Bacillati</taxon>
        <taxon>Bacillota</taxon>
        <taxon>Clostridia</taxon>
        <taxon>Lachnospirales</taxon>
        <taxon>Lachnospiraceae</taxon>
        <taxon>Blautia</taxon>
    </lineage>
</organism>
<dbReference type="Proteomes" id="UP000661649">
    <property type="component" value="Unassembled WGS sequence"/>
</dbReference>
<protein>
    <submittedName>
        <fullName evidence="2">PH domain-containing protein</fullName>
    </submittedName>
</protein>
<dbReference type="Pfam" id="PF03703">
    <property type="entry name" value="bPH_2"/>
    <property type="match status" value="1"/>
</dbReference>
<comment type="caution">
    <text evidence="2">The sequence shown here is derived from an EMBL/GenBank/DDBJ whole genome shotgun (WGS) entry which is preliminary data.</text>
</comment>
<dbReference type="RefSeq" id="WP_187558066.1">
    <property type="nucleotide sequence ID" value="NZ_JACRTP010000001.1"/>
</dbReference>